<dbReference type="NCBIfam" id="TIGR02604">
    <property type="entry name" value="Piru_Ver_Nterm"/>
    <property type="match status" value="1"/>
</dbReference>
<evidence type="ECO:0000256" key="4">
    <source>
        <dbReference type="PROSITE-ProRule" id="PRU00433"/>
    </source>
</evidence>
<feature type="compositionally biased region" description="Polar residues" evidence="5">
    <location>
        <begin position="1555"/>
        <end position="1567"/>
    </location>
</feature>
<feature type="region of interest" description="Disordered" evidence="5">
    <location>
        <begin position="2219"/>
        <end position="2238"/>
    </location>
</feature>
<dbReference type="InterPro" id="IPR009056">
    <property type="entry name" value="Cyt_c-like_dom"/>
</dbReference>
<feature type="compositionally biased region" description="Polar residues" evidence="5">
    <location>
        <begin position="2082"/>
        <end position="2091"/>
    </location>
</feature>
<feature type="transmembrane region" description="Helical" evidence="6">
    <location>
        <begin position="1100"/>
        <end position="1117"/>
    </location>
</feature>
<name>A0A0J1EDG7_RHOIS</name>
<feature type="domain" description="Cytochrome c" evidence="7">
    <location>
        <begin position="3395"/>
        <end position="3528"/>
    </location>
</feature>
<keyword evidence="1 4" id="KW-0349">Heme</keyword>
<feature type="region of interest" description="Disordered" evidence="5">
    <location>
        <begin position="1146"/>
        <end position="1179"/>
    </location>
</feature>
<dbReference type="InterPro" id="IPR013428">
    <property type="entry name" value="Membrane-bound_put_N"/>
</dbReference>
<dbReference type="SUPFAM" id="SSF63829">
    <property type="entry name" value="Calcium-dependent phosphotriesterase"/>
    <property type="match status" value="1"/>
</dbReference>
<keyword evidence="9" id="KW-1185">Reference proteome</keyword>
<keyword evidence="2 4" id="KW-0479">Metal-binding</keyword>
<feature type="region of interest" description="Disordered" evidence="5">
    <location>
        <begin position="1751"/>
        <end position="1774"/>
    </location>
</feature>
<feature type="compositionally biased region" description="Acidic residues" evidence="5">
    <location>
        <begin position="26"/>
        <end position="37"/>
    </location>
</feature>
<proteinExistence type="predicted"/>
<comment type="caution">
    <text evidence="8">The sequence shown here is derived from an EMBL/GenBank/DDBJ whole genome shotgun (WGS) entry which is preliminary data.</text>
</comment>
<keyword evidence="6" id="KW-0812">Transmembrane</keyword>
<dbReference type="SUPFAM" id="SSF46626">
    <property type="entry name" value="Cytochrome c"/>
    <property type="match status" value="1"/>
</dbReference>
<sequence>MTLTSLALADDPPTETLDREKVTETATDENSADETSEPQESVEKESTEKEPTAVNPVETEARSREASETLAQWTALAQQVRSDESLRWISLFGSQIARLVPDDFRPVAADELSQALDEAAKVDPELSTDDILECEMVATIQDGALNSKASRMLFSSQAGNRQPFGKVSFAVSRLREMDDESGFETDSSTALFESSNSGLLTIVTSGSDRPLANRTLAWDWRQQAMPTWNGSRWELGLPRALISRLWIQVPANQRLHCEQAVLREVPTEALPSWYENISDNNLSGSPPEDSRWIFVESAGSQRLDLQLQTLDEAAAEVQTATIVRGCRMTLDHDGSILNWQCRLVIDPQPIASIPPWVWLRGDVTRIEVDEREVPFTSRPLVTHPEDAISQASPASIIQLAAIDEADVPPAADSRVILVEGTSPLNPNGDSISLPEPIFPTSFVVSAAPWQLQWTMPAHLFATGWQLPDDWQLLPPPKEAASSSDSTSIWNAIGPPVSRAPWDPKLLSETTDDTGNPDAAPVPSLANSWGLQLAQSEPLLYADHQARFLLEDNAIQARCSIQLTMASDRLAPIQLEIQDGFSFDSITVGETRRTLTINAPNRRGRRITVWPSPDEIQTRSSGEGTLEIRATGQTRRDPNNPRVNALWMIRVIHCPGQMTAAVIPPADMGWTAETAITPSRIEFSELSTEQRRFFAPLPGDAIVLSQSIRQTPSLTLETPDSTIVGSCQTSLTMVRNGIQQRVQVQVEGLPQTSRSVKVRLAARSEQSPPEDVKWQTRLSPSSAFNSVEDEGIVLRWVPRQSMKPQPEREGEPPLATDVAQATPAPVGTGGWFEWSIPVPRNFSDQSSLIGTCIHPTSDSDVQPHKHAKSESHPIGLFRLADATSQTCELSIDSELQLAHPVANLVGIPTANIAAETASFRYRYETSPHVVIQVRRKNQMPPSNLVRQQLTHVIASASGADRVRTRFEIVATQPIEVEFPWDAHLIEARINGVEVQPEMTRQHHLRFAAPPQSEAVLEMEWTTTSFETSWLRRTQISDLRVVGLTLSSQLRVSPAEDSLQIPLLGSSEAPHLIFSQIVIGVGWVGALVILAISLIAGWAARWGVACGLALSLFAMLLWPETFVSLTAWVALPLTISLLRLTTQHWQSSHRSESSVRQPPAGPAPSNRSASPSHSAGGDPPSDFSSSALLRNWIGWAMIGTFVISGGVASAQTRDVLVPLDSNNQPMGNKAYIPESLYEDLFLIRSDERVRQVSFLNTNYELDLTSERSKRAISLAREEFPIELLARFTVETSLPSSRLRLPFSPESIEELVLIRPDESTRVLTTTTDDQPGTLIVVPSGTRFDLQLRLRCETSHRATGTQITTELPSLPQARLVVRRDYRIHNYRVVTDNIAWPAVDRPVGFGVISSNQFAIGPCSQLHIHLQSKATADALASDIVPASESEADTPNNADGETQLPEAWNSALQWKRRYWLNATTNHCSVECELEPLQSPPPGGEVILRFHRETTSIPRLLSRDWKLLRQTTNQWMLTRVSSSTEPIRLVWDLSSAWSAGSGAPESEANNTEPNDSDNPPESPVDDERVLSCPGLSLHDHWQEPKDADSTLANSRTVFSETLVAWTLSSELQPLWPASLGTERVPAEQFYAQWSGSISRLDRAAKSSGTTPIVRIGIVDRSRLVFHAKQEIHLDASHQSIRLEATFDPNPVAADSATTNPVLGTIDPNGEDTTPTLPESFRPQMIKIAIPPQAQIFNWRIQQPGLPDTSPAAAGGVASEAPGTTNLDDEEEDAIVDPTTNPMDSGSAASGTQWKLVREDNHDCLLIRYEGRGMEVLVEAQVAQRKSNDNALALMHIEPVHSIGDISSVNEVVVSRSANANIQWKTPPPLEGEKSGDAGPASMLAAGKILIDQWLIRDSALNVLGDARFRVTPIRHPFQTDVRVALRWEEGRWIAQTDIQLNSKQSPDFLDVEMPSRWCDALQIHPLCASTRQPTLSPARQVIRIRLADKRIRSIRLTSRLAAGDLLRVSVPKIRVLQSQRARTDIVVPNRLTNAPIRWETNGVEPMPQPRWNLPAQEALAKSVATDTVVATDKAPTNNEPASRSNEEDTAPTLTQRTSDGNEEHSYFRVASENWSVELEPLRKTNNVAAIVHADHQLLNDRFLVSRFDIVPGDASHLTLNLPEHAHFVAGWTNGLPADVIPAPEGKLQFLLPLSRLSQGIEVLLEMDEGLRKPNQRESSTPSWDEIQTPPPCTYTRLLSRRSNPANLLALSNPTSAAAVATTDDPDEGNVTSIKPDTSGSNQENLATKGNRWKAITSDQRWQILATNTVRSIAAASDSLADRRDEEVAAWMKTWLQRYASISQSAGTRFDPTNASIEDSVSLERLSAELTNRPPESLFSWSEMESFLALQIQRYSANETDEWWQLNEASKLGDGQWSFVLTSQQPDRWIVDSQYQSSEQSLPPQWSTASPSSMTMQWAQHGMRFLLLLTSACLLIVLRLQPSRTRRNTPQANWVTNIQDLMAHPATWIFGLGCIAMILAPIPLALALMVTAVMLSGFETFWKTLRRRLRLWASALLVLILCGCPFEHVAAQPNESPSPSVIADTMQLREGWKLQLVAAEPMTIDPVSAAWDPQGRLWVVEMPDYPQPAEDVKPTKGRIRVLSDTDGDGVMDQATTFAEGLNFATGVLPWPSRKSGEQDSDTPDAWLDGAIVTLAGEIAWLRDTDGDGLADDHQTWFRGFTTGNEQLRANHPTLGPDGLVYVANGLRGGKIEAVAPLFDSKTGPLTLSQNDFCFDPRGGHWGRVSGNSQHGLTIDDFGRRIGCSNRNPAIQAVLDANTIRRDRELAPVDALLDIAAAGEQSEVHPISDAWTTSHLHAGQFSAACGVLAVNDEWLLVCEPTGSLVQRQQLRFDGENWQATREPAETEWLANAHTWFRPVDLVADQHDAVLVLDMARAVIEHPDWAPEELKNRPDTWHGNNLGRIWRLIPPGAESGFQSIQNNQDAIEALRSDDPVRRSLATLHLTQRLADPTSKPLVEKKLSELLQSPETNPPTQARVATLLAQLGRLAPAQQSKLTTESEPRLRAIAAQLTPRWDAKTFRSFVRDDSPLVRRVALEAFLASDACEAIASHPQSAEFQSVTDSLNKLAVEQADSNLVAKLLPTVPPPMLQELVRRSIEVDETQLTAAHRSNLLRWIRRSAATDPETTLDLISSVDDKNDAFQFVANWITGVRSTAKVKAAINGTKVDFFALVAETAKATLVDPNQDHGRRKDAVEVLLPLAPDSPELRDRLTDSTGADLRSRILDGLLKTDPEWTRSILVSHQDPWRPEERAVVCRRARSDSDTAKWLLLAVKQEHLPRSFVDATTANALRSHRDKAIRELANQTFAPPEDRAKVLKQYAEVASRFSSADVSSGRKLFAQHCSNCHRMEGVGHAVGPDISDSRTKTAEALLVAVLNPDAAIDASFTRYQILTVDGEVVSGLLHKEDSESVTLLEAENQQRRVSRDDIETFRAVDASLMPSGMEQTLSVDQMSDLIGYLKRWRYTAEGL</sequence>
<organism evidence="8 9">
    <name type="scientific">Rhodopirellula islandica</name>
    <dbReference type="NCBI Taxonomy" id="595434"/>
    <lineage>
        <taxon>Bacteria</taxon>
        <taxon>Pseudomonadati</taxon>
        <taxon>Planctomycetota</taxon>
        <taxon>Planctomycetia</taxon>
        <taxon>Pirellulales</taxon>
        <taxon>Pirellulaceae</taxon>
        <taxon>Rhodopirellula</taxon>
    </lineage>
</organism>
<feature type="region of interest" description="Disordered" evidence="5">
    <location>
        <begin position="2264"/>
        <end position="2295"/>
    </location>
</feature>
<gene>
    <name evidence="8" type="ORF">RISK_004385</name>
</gene>
<keyword evidence="6" id="KW-0472">Membrane</keyword>
<keyword evidence="6" id="KW-1133">Transmembrane helix</keyword>
<evidence type="ECO:0000256" key="6">
    <source>
        <dbReference type="SAM" id="Phobius"/>
    </source>
</evidence>
<feature type="compositionally biased region" description="Basic and acidic residues" evidence="5">
    <location>
        <begin position="41"/>
        <end position="51"/>
    </location>
</feature>
<evidence type="ECO:0000256" key="3">
    <source>
        <dbReference type="ARBA" id="ARBA00023004"/>
    </source>
</evidence>
<feature type="region of interest" description="Disordered" evidence="5">
    <location>
        <begin position="2079"/>
        <end position="2112"/>
    </location>
</feature>
<feature type="region of interest" description="Disordered" evidence="5">
    <location>
        <begin position="1548"/>
        <end position="1577"/>
    </location>
</feature>
<evidence type="ECO:0000256" key="2">
    <source>
        <dbReference type="ARBA" id="ARBA00022723"/>
    </source>
</evidence>
<dbReference type="GO" id="GO:0020037">
    <property type="term" value="F:heme binding"/>
    <property type="evidence" value="ECO:0007669"/>
    <property type="project" value="InterPro"/>
</dbReference>
<dbReference type="Proteomes" id="UP000036367">
    <property type="component" value="Unassembled WGS sequence"/>
</dbReference>
<dbReference type="STRING" id="595434.RISK_004385"/>
<protein>
    <submittedName>
        <fullName evidence="8">C-type cytochrome</fullName>
    </submittedName>
</protein>
<dbReference type="PANTHER" id="PTHR33546:SF1">
    <property type="entry name" value="LARGE, MULTIFUNCTIONAL SECRETED PROTEIN"/>
    <property type="match status" value="1"/>
</dbReference>
<feature type="transmembrane region" description="Helical" evidence="6">
    <location>
        <begin position="2556"/>
        <end position="2577"/>
    </location>
</feature>
<dbReference type="PANTHER" id="PTHR33546">
    <property type="entry name" value="LARGE, MULTIFUNCTIONAL SECRETED PROTEIN-RELATED"/>
    <property type="match status" value="1"/>
</dbReference>
<feature type="transmembrane region" description="Helical" evidence="6">
    <location>
        <begin position="2508"/>
        <end position="2526"/>
    </location>
</feature>
<dbReference type="PATRIC" id="fig|595434.4.peg.4162"/>
<feature type="region of interest" description="Disordered" evidence="5">
    <location>
        <begin position="1"/>
        <end position="66"/>
    </location>
</feature>
<feature type="region of interest" description="Disordered" evidence="5">
    <location>
        <begin position="499"/>
        <end position="518"/>
    </location>
</feature>
<dbReference type="GO" id="GO:0046872">
    <property type="term" value="F:metal ion binding"/>
    <property type="evidence" value="ECO:0007669"/>
    <property type="project" value="UniProtKB-KW"/>
</dbReference>
<evidence type="ECO:0000256" key="1">
    <source>
        <dbReference type="ARBA" id="ARBA00022617"/>
    </source>
</evidence>
<reference evidence="8" key="1">
    <citation type="submission" date="2015-05" db="EMBL/GenBank/DDBJ databases">
        <title>Permanent draft genome of Rhodopirellula islandicus K833.</title>
        <authorList>
            <person name="Kizina J."/>
            <person name="Richter M."/>
            <person name="Glockner F.O."/>
            <person name="Harder J."/>
        </authorList>
    </citation>
    <scope>NUCLEOTIDE SEQUENCE [LARGE SCALE GENOMIC DNA]</scope>
    <source>
        <strain evidence="8">K833</strain>
    </source>
</reference>
<dbReference type="Pfam" id="PF23500">
    <property type="entry name" value="DUF7133"/>
    <property type="match status" value="1"/>
</dbReference>
<dbReference type="InterPro" id="IPR013427">
    <property type="entry name" value="Haem-bd_dom_put"/>
</dbReference>
<dbReference type="InterPro" id="IPR036909">
    <property type="entry name" value="Cyt_c-like_dom_sf"/>
</dbReference>
<dbReference type="GO" id="GO:0009055">
    <property type="term" value="F:electron transfer activity"/>
    <property type="evidence" value="ECO:0007669"/>
    <property type="project" value="InterPro"/>
</dbReference>
<dbReference type="PROSITE" id="PS51007">
    <property type="entry name" value="CYTC"/>
    <property type="match status" value="1"/>
</dbReference>
<dbReference type="InterPro" id="IPR055557">
    <property type="entry name" value="DUF7133"/>
</dbReference>
<evidence type="ECO:0000256" key="5">
    <source>
        <dbReference type="SAM" id="MobiDB-lite"/>
    </source>
</evidence>
<feature type="compositionally biased region" description="Polar residues" evidence="5">
    <location>
        <begin position="2277"/>
        <end position="2295"/>
    </location>
</feature>
<dbReference type="NCBIfam" id="TIGR02603">
    <property type="entry name" value="CxxCH_TIGR02603"/>
    <property type="match status" value="1"/>
</dbReference>
<evidence type="ECO:0000313" key="8">
    <source>
        <dbReference type="EMBL" id="KLU03594.1"/>
    </source>
</evidence>
<dbReference type="EMBL" id="LECT01000035">
    <property type="protein sequence ID" value="KLU03594.1"/>
    <property type="molecule type" value="Genomic_DNA"/>
</dbReference>
<evidence type="ECO:0000313" key="9">
    <source>
        <dbReference type="Proteomes" id="UP000036367"/>
    </source>
</evidence>
<keyword evidence="3 4" id="KW-0408">Iron</keyword>
<feature type="region of interest" description="Disordered" evidence="5">
    <location>
        <begin position="1435"/>
        <end position="1454"/>
    </location>
</feature>
<feature type="transmembrane region" description="Helical" evidence="6">
    <location>
        <begin position="1071"/>
        <end position="1093"/>
    </location>
</feature>
<evidence type="ECO:0000259" key="7">
    <source>
        <dbReference type="PROSITE" id="PS51007"/>
    </source>
</evidence>
<dbReference type="Gene3D" id="1.10.760.10">
    <property type="entry name" value="Cytochrome c-like domain"/>
    <property type="match status" value="1"/>
</dbReference>
<accession>A0A0J1EDG7</accession>